<dbReference type="AlphaFoldDB" id="A0A8J7MWI3"/>
<sequence>MTGVIAAVLLALGPLLAPGLAHAGPVADQAAKADQLAESGDFAGALAAAEEMKAALWDQLPGLTFLNAFPVTERSAGYGLYNPRENTLYKQGEPIQLYAEPQGFGYGDGGEGIVKVGFYVDLQVMGQDGQELANMAGITEIDYAVRAKVREFAADVTYNFEGLGPGKYRLITTLRDKNSAKTGSFETEIEVTDEVFTAEATKSGG</sequence>
<evidence type="ECO:0000313" key="2">
    <source>
        <dbReference type="EMBL" id="MBL4929963.1"/>
    </source>
</evidence>
<evidence type="ECO:0000313" key="3">
    <source>
        <dbReference type="Proteomes" id="UP000619033"/>
    </source>
</evidence>
<dbReference type="Proteomes" id="UP000619033">
    <property type="component" value="Unassembled WGS sequence"/>
</dbReference>
<feature type="chain" id="PRO_5035270603" evidence="1">
    <location>
        <begin position="24"/>
        <end position="205"/>
    </location>
</feature>
<protein>
    <submittedName>
        <fullName evidence="2">Uncharacterized protein</fullName>
    </submittedName>
</protein>
<keyword evidence="1" id="KW-0732">Signal</keyword>
<organism evidence="2 3">
    <name type="scientific">Fuscibacter oryzae</name>
    <dbReference type="NCBI Taxonomy" id="2803939"/>
    <lineage>
        <taxon>Bacteria</taxon>
        <taxon>Pseudomonadati</taxon>
        <taxon>Pseudomonadota</taxon>
        <taxon>Alphaproteobacteria</taxon>
        <taxon>Rhodobacterales</taxon>
        <taxon>Paracoccaceae</taxon>
        <taxon>Fuscibacter</taxon>
    </lineage>
</organism>
<keyword evidence="3" id="KW-1185">Reference proteome</keyword>
<gene>
    <name evidence="2" type="ORF">JI744_17820</name>
</gene>
<accession>A0A8J7MWI3</accession>
<evidence type="ECO:0000256" key="1">
    <source>
        <dbReference type="SAM" id="SignalP"/>
    </source>
</evidence>
<reference evidence="2" key="1">
    <citation type="submission" date="2021-01" db="EMBL/GenBank/DDBJ databases">
        <title>Genome seq and assembly of Tabrizicola sp. KVB23.</title>
        <authorList>
            <person name="Chhetri G."/>
        </authorList>
    </citation>
    <scope>NUCLEOTIDE SEQUENCE</scope>
    <source>
        <strain evidence="2">KVB23</strain>
    </source>
</reference>
<comment type="caution">
    <text evidence="2">The sequence shown here is derived from an EMBL/GenBank/DDBJ whole genome shotgun (WGS) entry which is preliminary data.</text>
</comment>
<dbReference type="RefSeq" id="WP_202662531.1">
    <property type="nucleotide sequence ID" value="NZ_JAESVP010000012.1"/>
</dbReference>
<dbReference type="EMBL" id="JAESVP010000012">
    <property type="protein sequence ID" value="MBL4929963.1"/>
    <property type="molecule type" value="Genomic_DNA"/>
</dbReference>
<proteinExistence type="predicted"/>
<name>A0A8J7MWI3_9RHOB</name>
<feature type="signal peptide" evidence="1">
    <location>
        <begin position="1"/>
        <end position="23"/>
    </location>
</feature>